<gene>
    <name evidence="1" type="ORF">DDQ68_01450</name>
</gene>
<evidence type="ECO:0000313" key="1">
    <source>
        <dbReference type="EMBL" id="AWM31570.1"/>
    </source>
</evidence>
<reference evidence="2" key="1">
    <citation type="submission" date="2018-04" db="EMBL/GenBank/DDBJ databases">
        <title>Complete genome of Antarctic heterotrophic bacterium Hymenobacter nivis.</title>
        <authorList>
            <person name="Terashima M."/>
        </authorList>
    </citation>
    <scope>NUCLEOTIDE SEQUENCE [LARGE SCALE GENOMIC DNA]</scope>
    <source>
        <strain evidence="2">NBRC 111535</strain>
    </source>
</reference>
<organism evidence="1 2">
    <name type="scientific">Hymenobacter nivis</name>
    <dbReference type="NCBI Taxonomy" id="1850093"/>
    <lineage>
        <taxon>Bacteria</taxon>
        <taxon>Pseudomonadati</taxon>
        <taxon>Bacteroidota</taxon>
        <taxon>Cytophagia</taxon>
        <taxon>Cytophagales</taxon>
        <taxon>Hymenobacteraceae</taxon>
        <taxon>Hymenobacter</taxon>
    </lineage>
</organism>
<evidence type="ECO:0008006" key="3">
    <source>
        <dbReference type="Google" id="ProtNLM"/>
    </source>
</evidence>
<proteinExistence type="predicted"/>
<dbReference type="Proteomes" id="UP000245999">
    <property type="component" value="Chromosome"/>
</dbReference>
<sequence>MKPQLIKVKLSCFFIVLLALALGAGSCKKLLNLLHFTVSDASSFTVPAAATATGAVVALPGLTVSSTSSSTYTNNKTSSDYVQDVTLDQLTLTTTSPATQNFDFLKSVSISIASDAAGTNKTLLAKLDAVPTGQTTIILQPVGNKLDLYLRGNSYTLFTTVTVAQVLRQNTTIRADTRFNVTATLPE</sequence>
<dbReference type="PROSITE" id="PS51257">
    <property type="entry name" value="PROKAR_LIPOPROTEIN"/>
    <property type="match status" value="1"/>
</dbReference>
<protein>
    <recommendedName>
        <fullName evidence="3">DUF4382 domain-containing protein</fullName>
    </recommendedName>
</protein>
<dbReference type="AlphaFoldDB" id="A0A2Z3GSE0"/>
<dbReference type="OrthoDB" id="672279at2"/>
<keyword evidence="2" id="KW-1185">Reference proteome</keyword>
<name>A0A2Z3GSE0_9BACT</name>
<accession>A0A2Z3GSE0</accession>
<dbReference type="KEGG" id="hnv:DDQ68_01450"/>
<dbReference type="EMBL" id="CP029145">
    <property type="protein sequence ID" value="AWM31570.1"/>
    <property type="molecule type" value="Genomic_DNA"/>
</dbReference>
<evidence type="ECO:0000313" key="2">
    <source>
        <dbReference type="Proteomes" id="UP000245999"/>
    </source>
</evidence>